<reference evidence="2" key="1">
    <citation type="submission" date="2014-09" db="EMBL/GenBank/DDBJ databases">
        <authorList>
            <person name="Magalhaes I.L.F."/>
            <person name="Oliveira U."/>
            <person name="Santos F.R."/>
            <person name="Vidigal T.H.D.A."/>
            <person name="Brescovit A.D."/>
            <person name="Santos A.J."/>
        </authorList>
    </citation>
    <scope>NUCLEOTIDE SEQUENCE</scope>
    <source>
        <tissue evidence="2">Shoot tissue taken approximately 20 cm above the soil surface</tissue>
    </source>
</reference>
<feature type="region of interest" description="Disordered" evidence="1">
    <location>
        <begin position="1"/>
        <end position="20"/>
    </location>
</feature>
<sequence length="61" mass="6404">MSASISMPWLYSRDRRPPETPAPLFTLPLVDAASEASALLCTSPTVTGTSPCIPAGGRTTR</sequence>
<proteinExistence type="predicted"/>
<evidence type="ECO:0000256" key="1">
    <source>
        <dbReference type="SAM" id="MobiDB-lite"/>
    </source>
</evidence>
<dbReference type="EMBL" id="GBRH01224478">
    <property type="protein sequence ID" value="JAD73417.1"/>
    <property type="molecule type" value="Transcribed_RNA"/>
</dbReference>
<accession>A0A0A9CPJ0</accession>
<organism evidence="2">
    <name type="scientific">Arundo donax</name>
    <name type="common">Giant reed</name>
    <name type="synonym">Donax arundinaceus</name>
    <dbReference type="NCBI Taxonomy" id="35708"/>
    <lineage>
        <taxon>Eukaryota</taxon>
        <taxon>Viridiplantae</taxon>
        <taxon>Streptophyta</taxon>
        <taxon>Embryophyta</taxon>
        <taxon>Tracheophyta</taxon>
        <taxon>Spermatophyta</taxon>
        <taxon>Magnoliopsida</taxon>
        <taxon>Liliopsida</taxon>
        <taxon>Poales</taxon>
        <taxon>Poaceae</taxon>
        <taxon>PACMAD clade</taxon>
        <taxon>Arundinoideae</taxon>
        <taxon>Arundineae</taxon>
        <taxon>Arundo</taxon>
    </lineage>
</organism>
<reference evidence="2" key="2">
    <citation type="journal article" date="2015" name="Data Brief">
        <title>Shoot transcriptome of the giant reed, Arundo donax.</title>
        <authorList>
            <person name="Barrero R.A."/>
            <person name="Guerrero F.D."/>
            <person name="Moolhuijzen P."/>
            <person name="Goolsby J.A."/>
            <person name="Tidwell J."/>
            <person name="Bellgard S.E."/>
            <person name="Bellgard M.I."/>
        </authorList>
    </citation>
    <scope>NUCLEOTIDE SEQUENCE</scope>
    <source>
        <tissue evidence="2">Shoot tissue taken approximately 20 cm above the soil surface</tissue>
    </source>
</reference>
<evidence type="ECO:0000313" key="2">
    <source>
        <dbReference type="EMBL" id="JAD73417.1"/>
    </source>
</evidence>
<dbReference type="AlphaFoldDB" id="A0A0A9CPJ0"/>
<protein>
    <submittedName>
        <fullName evidence="2">Uncharacterized protein</fullName>
    </submittedName>
</protein>
<name>A0A0A9CPJ0_ARUDO</name>